<feature type="binding site" evidence="9">
    <location>
        <begin position="249"/>
        <end position="252"/>
    </location>
    <ligand>
        <name>GTP</name>
        <dbReference type="ChEBI" id="CHEBI:37565"/>
    </ligand>
</feature>
<feature type="domain" description="AAA+ ATPase" evidence="11">
    <location>
        <begin position="100"/>
        <end position="278"/>
    </location>
</feature>
<comment type="domain">
    <text evidence="9">Composed of three domains: the N-terminal N domain, which is responsible for interactions with the ribosome, the central G domain, which binds GTP, and the C-terminal M domain, which binds the RNA and the signal sequence of the RNC.</text>
</comment>
<keyword evidence="6 9" id="KW-0733">Signal recognition particle</keyword>
<dbReference type="InterPro" id="IPR004125">
    <property type="entry name" value="Signal_recog_particle_SRP54_M"/>
</dbReference>
<comment type="function">
    <text evidence="9">Involved in targeting and insertion of nascent membrane proteins into the cytoplasmic membrane. Binds to the hydrophobic signal sequence of the ribosome-nascent chain (RNC) as it emerges from the ribosomes. The SRP-RNC complex is then targeted to the cytoplasmic membrane where it interacts with the SRP receptor FtsY.</text>
</comment>
<evidence type="ECO:0000313" key="15">
    <source>
        <dbReference type="Proteomes" id="UP001321741"/>
    </source>
</evidence>
<dbReference type="Pfam" id="PF02978">
    <property type="entry name" value="SRP_SPB"/>
    <property type="match status" value="1"/>
</dbReference>
<dbReference type="InterPro" id="IPR027417">
    <property type="entry name" value="P-loop_NTPase"/>
</dbReference>
<keyword evidence="2 9" id="KW-0547">Nucleotide-binding</keyword>
<reference evidence="14 15" key="1">
    <citation type="journal article" date="2023" name="Microbiol. Spectr.">
        <title>Symbiosis of Carpenter Bees with Uncharacterized Lactic Acid Bacteria Showing NAD Auxotrophy.</title>
        <authorList>
            <person name="Kawasaki S."/>
            <person name="Ozawa K."/>
            <person name="Mori T."/>
            <person name="Yamamoto A."/>
            <person name="Ito M."/>
            <person name="Ohkuma M."/>
            <person name="Sakamoto M."/>
            <person name="Matsutani M."/>
        </authorList>
    </citation>
    <scope>NUCLEOTIDE SEQUENCE [LARGE SCALE GENOMIC DNA]</scope>
    <source>
        <strain evidence="14 15">Kim32-2</strain>
    </source>
</reference>
<keyword evidence="15" id="KW-1185">Reference proteome</keyword>
<evidence type="ECO:0000256" key="7">
    <source>
        <dbReference type="ARBA" id="ARBA00023274"/>
    </source>
</evidence>
<dbReference type="InterPro" id="IPR000897">
    <property type="entry name" value="SRP54_GTPase_dom"/>
</dbReference>
<evidence type="ECO:0000256" key="2">
    <source>
        <dbReference type="ARBA" id="ARBA00022741"/>
    </source>
</evidence>
<dbReference type="Gene3D" id="1.10.260.30">
    <property type="entry name" value="Signal recognition particle, SRP54 subunit, M-domain"/>
    <property type="match status" value="1"/>
</dbReference>
<keyword evidence="3 9" id="KW-0378">Hydrolase</keyword>
<dbReference type="SUPFAM" id="SSF52540">
    <property type="entry name" value="P-loop containing nucleoside triphosphate hydrolases"/>
    <property type="match status" value="1"/>
</dbReference>
<evidence type="ECO:0000256" key="3">
    <source>
        <dbReference type="ARBA" id="ARBA00022801"/>
    </source>
</evidence>
<evidence type="ECO:0000256" key="1">
    <source>
        <dbReference type="ARBA" id="ARBA00005450"/>
    </source>
</evidence>
<protein>
    <recommendedName>
        <fullName evidence="9">Signal recognition particle protein</fullName>
        <ecNumber evidence="9">3.6.5.4</ecNumber>
    </recommendedName>
    <alternativeName>
        <fullName evidence="9">Fifty-four homolog</fullName>
    </alternativeName>
</protein>
<dbReference type="PANTHER" id="PTHR11564">
    <property type="entry name" value="SIGNAL RECOGNITION PARTICLE 54K PROTEIN SRP54"/>
    <property type="match status" value="1"/>
</dbReference>
<evidence type="ECO:0000256" key="4">
    <source>
        <dbReference type="ARBA" id="ARBA00022884"/>
    </source>
</evidence>
<evidence type="ECO:0000256" key="10">
    <source>
        <dbReference type="SAM" id="MobiDB-lite"/>
    </source>
</evidence>
<feature type="region of interest" description="Disordered" evidence="10">
    <location>
        <begin position="455"/>
        <end position="475"/>
    </location>
</feature>
<dbReference type="InterPro" id="IPR022941">
    <property type="entry name" value="SRP54"/>
</dbReference>
<comment type="subcellular location">
    <subcellularLocation>
        <location evidence="9">Cytoplasm</location>
    </subcellularLocation>
    <text evidence="9">The SRP-RNC complex is targeted to the cytoplasmic membrane.</text>
</comment>
<comment type="similarity">
    <text evidence="1 9">Belongs to the GTP-binding SRP family. SRP54 subfamily.</text>
</comment>
<dbReference type="Pfam" id="PF00448">
    <property type="entry name" value="SRP54"/>
    <property type="match status" value="1"/>
</dbReference>
<keyword evidence="7 9" id="KW-0687">Ribonucleoprotein</keyword>
<organism evidence="14 15">
    <name type="scientific">Lactobacillus xylocopicola</name>
    <dbReference type="NCBI Taxonomy" id="2976676"/>
    <lineage>
        <taxon>Bacteria</taxon>
        <taxon>Bacillati</taxon>
        <taxon>Bacillota</taxon>
        <taxon>Bacilli</taxon>
        <taxon>Lactobacillales</taxon>
        <taxon>Lactobacillaceae</taxon>
        <taxon>Lactobacillus</taxon>
    </lineage>
</organism>
<sequence length="475" mass="52975">MAFENLSERIQKALKNLTGKGKISAEDINTASREIRLALLEADVNFKVVKDFIKKIKEEALGKEVQESLNPGQQVIKIVNDELTKMMGTSSTTLTKSKHIPTIIMMVGLQGTGKTTTVGKLANQLIKQEKARPLLIAGDIYRPAAIEQLQQIGTELQVPVYSEQDQKNVAQIVENGLKQADQNKNDYVIIDTAGRLEIDEPLMAELEQVKAVAKPDNILLVVDAMTGQAATDVAQGFDSRLDITGIILTKLDGDTRGGAALSIRAVTGKPIIYTGQGEKLSDLEQFYPDRMASRILGMGDMLTLIEKAQQDYDAKKAEAVATKMKENTFDFNDFIDQLEQVEKMGPLDQIMKMIPGMADNPQLKNANFDKKQITYVKAIVSSMTEQEREDPELLNPSRRRRIAAGSGRPIVEVNRMIKQFKQARDMMSKITKGNLKGMDQLPGMDSPMAKMAMRHMGKKFKKNKKKRMKVKRFRS</sequence>
<dbReference type="InterPro" id="IPR013822">
    <property type="entry name" value="Signal_recog_particl_SRP54_hlx"/>
</dbReference>
<dbReference type="RefSeq" id="WP_317636910.1">
    <property type="nucleotide sequence ID" value="NZ_AP026803.1"/>
</dbReference>
<evidence type="ECO:0000259" key="13">
    <source>
        <dbReference type="SMART" id="SM00963"/>
    </source>
</evidence>
<dbReference type="InterPro" id="IPR036891">
    <property type="entry name" value="Signal_recog_part_SRP54_M_sf"/>
</dbReference>
<dbReference type="Proteomes" id="UP001321741">
    <property type="component" value="Chromosome"/>
</dbReference>
<evidence type="ECO:0000259" key="11">
    <source>
        <dbReference type="SMART" id="SM00382"/>
    </source>
</evidence>
<feature type="domain" description="SRP54-type proteins GTP-binding" evidence="12">
    <location>
        <begin position="101"/>
        <end position="297"/>
    </location>
</feature>
<feature type="domain" description="Signal recognition particle SRP54 helical bundle" evidence="13">
    <location>
        <begin position="2"/>
        <end position="87"/>
    </location>
</feature>
<proteinExistence type="inferred from homology"/>
<dbReference type="SMART" id="SM00382">
    <property type="entry name" value="AAA"/>
    <property type="match status" value="1"/>
</dbReference>
<dbReference type="NCBIfam" id="TIGR00959">
    <property type="entry name" value="ffh"/>
    <property type="match status" value="1"/>
</dbReference>
<evidence type="ECO:0000256" key="6">
    <source>
        <dbReference type="ARBA" id="ARBA00023135"/>
    </source>
</evidence>
<dbReference type="Gene3D" id="3.40.50.300">
    <property type="entry name" value="P-loop containing nucleotide triphosphate hydrolases"/>
    <property type="match status" value="1"/>
</dbReference>
<keyword evidence="5 9" id="KW-0342">GTP-binding</keyword>
<feature type="binding site" evidence="9">
    <location>
        <begin position="108"/>
        <end position="115"/>
    </location>
    <ligand>
        <name>GTP</name>
        <dbReference type="ChEBI" id="CHEBI:37565"/>
    </ligand>
</feature>
<dbReference type="InterPro" id="IPR042101">
    <property type="entry name" value="SRP54_N_sf"/>
</dbReference>
<evidence type="ECO:0000256" key="8">
    <source>
        <dbReference type="ARBA" id="ARBA00048027"/>
    </source>
</evidence>
<dbReference type="EMBL" id="AP026803">
    <property type="protein sequence ID" value="BDR60657.1"/>
    <property type="molecule type" value="Genomic_DNA"/>
</dbReference>
<accession>A0ABN6SNH1</accession>
<dbReference type="PANTHER" id="PTHR11564:SF5">
    <property type="entry name" value="SIGNAL RECOGNITION PARTICLE SUBUNIT SRP54"/>
    <property type="match status" value="1"/>
</dbReference>
<keyword evidence="9" id="KW-0963">Cytoplasm</keyword>
<gene>
    <name evidence="9 14" type="primary">ffh</name>
    <name evidence="14" type="ORF">KIM322_09180</name>
</gene>
<evidence type="ECO:0000256" key="9">
    <source>
        <dbReference type="HAMAP-Rule" id="MF_00306"/>
    </source>
</evidence>
<keyword evidence="4 9" id="KW-0694">RNA-binding</keyword>
<evidence type="ECO:0000256" key="5">
    <source>
        <dbReference type="ARBA" id="ARBA00023134"/>
    </source>
</evidence>
<evidence type="ECO:0000259" key="12">
    <source>
        <dbReference type="SMART" id="SM00962"/>
    </source>
</evidence>
<dbReference type="SMART" id="SM00962">
    <property type="entry name" value="SRP54"/>
    <property type="match status" value="1"/>
</dbReference>
<dbReference type="InterPro" id="IPR003593">
    <property type="entry name" value="AAA+_ATPase"/>
</dbReference>
<dbReference type="Gene3D" id="1.20.120.140">
    <property type="entry name" value="Signal recognition particle SRP54, nucleotide-binding domain"/>
    <property type="match status" value="1"/>
</dbReference>
<comment type="catalytic activity">
    <reaction evidence="8 9">
        <text>GTP + H2O = GDP + phosphate + H(+)</text>
        <dbReference type="Rhea" id="RHEA:19669"/>
        <dbReference type="ChEBI" id="CHEBI:15377"/>
        <dbReference type="ChEBI" id="CHEBI:15378"/>
        <dbReference type="ChEBI" id="CHEBI:37565"/>
        <dbReference type="ChEBI" id="CHEBI:43474"/>
        <dbReference type="ChEBI" id="CHEBI:58189"/>
        <dbReference type="EC" id="3.6.5.4"/>
    </reaction>
</comment>
<dbReference type="Pfam" id="PF02881">
    <property type="entry name" value="SRP54_N"/>
    <property type="match status" value="1"/>
</dbReference>
<comment type="subunit">
    <text evidence="9">Part of the signal recognition particle protein translocation system, which is composed of SRP and FtsY.</text>
</comment>
<dbReference type="CDD" id="cd18539">
    <property type="entry name" value="SRP_G"/>
    <property type="match status" value="1"/>
</dbReference>
<feature type="binding site" evidence="9">
    <location>
        <begin position="191"/>
        <end position="195"/>
    </location>
    <ligand>
        <name>GTP</name>
        <dbReference type="ChEBI" id="CHEBI:37565"/>
    </ligand>
</feature>
<dbReference type="SUPFAM" id="SSF47446">
    <property type="entry name" value="Signal peptide-binding domain"/>
    <property type="match status" value="1"/>
</dbReference>
<name>A0ABN6SNH1_9LACO</name>
<evidence type="ECO:0000313" key="14">
    <source>
        <dbReference type="EMBL" id="BDR60657.1"/>
    </source>
</evidence>
<dbReference type="HAMAP" id="MF_00306">
    <property type="entry name" value="SRP54"/>
    <property type="match status" value="1"/>
</dbReference>
<dbReference type="SMART" id="SM00963">
    <property type="entry name" value="SRP54_N"/>
    <property type="match status" value="1"/>
</dbReference>
<dbReference type="InterPro" id="IPR004780">
    <property type="entry name" value="SRP"/>
</dbReference>
<dbReference type="EC" id="3.6.5.4" evidence="9"/>